<dbReference type="SUPFAM" id="SSF53098">
    <property type="entry name" value="Ribonuclease H-like"/>
    <property type="match status" value="1"/>
</dbReference>
<accession>A0A2M6R9J6</accession>
<dbReference type="Gene3D" id="3.30.420.10">
    <property type="entry name" value="Ribonuclease H-like superfamily/Ribonuclease H"/>
    <property type="match status" value="1"/>
</dbReference>
<proteinExistence type="predicted"/>
<dbReference type="InterPro" id="IPR012337">
    <property type="entry name" value="RNaseH-like_sf"/>
</dbReference>
<evidence type="ECO:0000259" key="1">
    <source>
        <dbReference type="Pfam" id="PF10108"/>
    </source>
</evidence>
<dbReference type="Pfam" id="PF10108">
    <property type="entry name" value="DNA_pol_B_exo2"/>
    <property type="match status" value="1"/>
</dbReference>
<dbReference type="InterPro" id="IPR036397">
    <property type="entry name" value="RNaseH_sf"/>
</dbReference>
<reference evidence="3" key="1">
    <citation type="submission" date="2017-09" db="EMBL/GenBank/DDBJ databases">
        <title>Depth-based differentiation of microbial function through sediment-hosted aquifers and enrichment of novel symbionts in the deep terrestrial subsurface.</title>
        <authorList>
            <person name="Probst A.J."/>
            <person name="Ladd B."/>
            <person name="Jarett J.K."/>
            <person name="Geller-Mcgrath D.E."/>
            <person name="Sieber C.M.K."/>
            <person name="Emerson J.B."/>
            <person name="Anantharaman K."/>
            <person name="Thomas B.C."/>
            <person name="Malmstrom R."/>
            <person name="Stieglmeier M."/>
            <person name="Klingl A."/>
            <person name="Woyke T."/>
            <person name="Ryan C.M."/>
            <person name="Banfield J.F."/>
        </authorList>
    </citation>
    <scope>NUCLEOTIDE SEQUENCE [LARGE SCALE GENOMIC DNA]</scope>
</reference>
<protein>
    <recommendedName>
        <fullName evidence="1">Predicted 3'-5' exonuclease PolB-like domain-containing protein</fullName>
    </recommendedName>
</protein>
<dbReference type="EMBL" id="PEZX01000038">
    <property type="protein sequence ID" value="PIS06740.1"/>
    <property type="molecule type" value="Genomic_DNA"/>
</dbReference>
<dbReference type="InterPro" id="IPR019288">
    <property type="entry name" value="3'-5'_exonuclease_PolB-like"/>
</dbReference>
<gene>
    <name evidence="2" type="ORF">COT79_03070</name>
</gene>
<evidence type="ECO:0000313" key="2">
    <source>
        <dbReference type="EMBL" id="PIS06740.1"/>
    </source>
</evidence>
<evidence type="ECO:0000313" key="3">
    <source>
        <dbReference type="Proteomes" id="UP000231162"/>
    </source>
</evidence>
<dbReference type="Proteomes" id="UP000231162">
    <property type="component" value="Unassembled WGS sequence"/>
</dbReference>
<comment type="caution">
    <text evidence="2">The sequence shown here is derived from an EMBL/GenBank/DDBJ whole genome shotgun (WGS) entry which is preliminary data.</text>
</comment>
<feature type="domain" description="Predicted 3'-5' exonuclease PolB-like" evidence="1">
    <location>
        <begin position="103"/>
        <end position="237"/>
    </location>
</feature>
<dbReference type="AlphaFoldDB" id="A0A2M6R9J6"/>
<sequence>MLYDLFDLALFSCMHYCSITMSHLVFDIETAGEDFDAMDALTQDALAHWVEKGDTQKLQEIKDKTSLSPLTGEIVTIGVYDVEKKKGVVYFQCPDKKVEPFTEGEIDYKPCTEKSMLEQFWHGALRYSAFVSFNGRMFDAPYMIVRSAIHGIKPTVDLMSNRYLSKQWNSALHIDLYDQLTFYGASSSKGSLHMWTRAFGITSPKVDGMSGKDVGAYFKQKKYREIAQYNARDLGATAQLFDYWNRYIKP</sequence>
<organism evidence="2 3">
    <name type="scientific">Candidatus Berkelbacteria bacterium CG10_big_fil_rev_8_21_14_0_10_43_14</name>
    <dbReference type="NCBI Taxonomy" id="1974515"/>
    <lineage>
        <taxon>Bacteria</taxon>
        <taxon>Candidatus Berkelbacteria</taxon>
    </lineage>
</organism>
<name>A0A2M6R9J6_9BACT</name>
<dbReference type="GO" id="GO:0003676">
    <property type="term" value="F:nucleic acid binding"/>
    <property type="evidence" value="ECO:0007669"/>
    <property type="project" value="InterPro"/>
</dbReference>